<evidence type="ECO:0000256" key="2">
    <source>
        <dbReference type="RuleBase" id="RU003616"/>
    </source>
</evidence>
<dbReference type="PROSITE" id="PS01031">
    <property type="entry name" value="SHSP"/>
    <property type="match status" value="1"/>
</dbReference>
<dbReference type="Gene3D" id="2.60.40.790">
    <property type="match status" value="1"/>
</dbReference>
<dbReference type="OrthoDB" id="9811615at2"/>
<dbReference type="CDD" id="cd06464">
    <property type="entry name" value="ACD_sHsps-like"/>
    <property type="match status" value="1"/>
</dbReference>
<name>A0A402CNS5_9BACT</name>
<gene>
    <name evidence="3" type="primary">hspA-1</name>
    <name evidence="3" type="ORF">CCAX7_52980</name>
</gene>
<dbReference type="FunCoup" id="A0A402CNS5">
    <property type="interactions" value="18"/>
</dbReference>
<evidence type="ECO:0000313" key="4">
    <source>
        <dbReference type="Proteomes" id="UP000287394"/>
    </source>
</evidence>
<dbReference type="PANTHER" id="PTHR11527">
    <property type="entry name" value="HEAT-SHOCK PROTEIN 20 FAMILY MEMBER"/>
    <property type="match status" value="1"/>
</dbReference>
<organism evidence="3 4">
    <name type="scientific">Capsulimonas corticalis</name>
    <dbReference type="NCBI Taxonomy" id="2219043"/>
    <lineage>
        <taxon>Bacteria</taxon>
        <taxon>Bacillati</taxon>
        <taxon>Armatimonadota</taxon>
        <taxon>Armatimonadia</taxon>
        <taxon>Capsulimonadales</taxon>
        <taxon>Capsulimonadaceae</taxon>
        <taxon>Capsulimonas</taxon>
    </lineage>
</organism>
<dbReference type="EMBL" id="AP025739">
    <property type="protein sequence ID" value="BDI33247.1"/>
    <property type="molecule type" value="Genomic_DNA"/>
</dbReference>
<evidence type="ECO:0000313" key="3">
    <source>
        <dbReference type="EMBL" id="BDI33247.1"/>
    </source>
</evidence>
<accession>A0A402CNS5</accession>
<dbReference type="InterPro" id="IPR008978">
    <property type="entry name" value="HSP20-like_chaperone"/>
</dbReference>
<keyword evidence="4" id="KW-1185">Reference proteome</keyword>
<evidence type="ECO:0000256" key="1">
    <source>
        <dbReference type="PROSITE-ProRule" id="PRU00285"/>
    </source>
</evidence>
<sequence>MANIVRFDPFEDLNRLQREVNRLFEDNSRSGRGTETAAARTWAPSVDILEDGNEIVVIADLPGLRQEDIDIELTGETLTIKGERKFEDTQRKDRYVRVERSYGTFQRSFTIVAPVQHDGVKASYKDGILEVHLPKSEETKPKKVQVSAG</sequence>
<dbReference type="AlphaFoldDB" id="A0A402CNS5"/>
<dbReference type="Proteomes" id="UP000287394">
    <property type="component" value="Chromosome"/>
</dbReference>
<dbReference type="Pfam" id="PF00011">
    <property type="entry name" value="HSP20"/>
    <property type="match status" value="1"/>
</dbReference>
<proteinExistence type="inferred from homology"/>
<protein>
    <submittedName>
        <fullName evidence="3">Molecular chaperone</fullName>
    </submittedName>
</protein>
<comment type="similarity">
    <text evidence="1 2">Belongs to the small heat shock protein (HSP20) family.</text>
</comment>
<reference evidence="3 4" key="1">
    <citation type="journal article" date="2019" name="Int. J. Syst. Evol. Microbiol.">
        <title>Capsulimonas corticalis gen. nov., sp. nov., an aerobic capsulated bacterium, of a novel bacterial order, Capsulimonadales ord. nov., of the class Armatimonadia of the phylum Armatimonadetes.</title>
        <authorList>
            <person name="Li J."/>
            <person name="Kudo C."/>
            <person name="Tonouchi A."/>
        </authorList>
    </citation>
    <scope>NUCLEOTIDE SEQUENCE [LARGE SCALE GENOMIC DNA]</scope>
    <source>
        <strain evidence="3 4">AX-7</strain>
    </source>
</reference>
<dbReference type="SUPFAM" id="SSF49764">
    <property type="entry name" value="HSP20-like chaperones"/>
    <property type="match status" value="1"/>
</dbReference>
<dbReference type="InterPro" id="IPR031107">
    <property type="entry name" value="Small_HSP"/>
</dbReference>
<dbReference type="KEGG" id="ccot:CCAX7_52980"/>
<dbReference type="RefSeq" id="WP_119319090.1">
    <property type="nucleotide sequence ID" value="NZ_AP025739.1"/>
</dbReference>
<dbReference type="InterPro" id="IPR002068">
    <property type="entry name" value="A-crystallin/Hsp20_dom"/>
</dbReference>